<gene>
    <name evidence="2" type="ORF">NQ318_020395</name>
</gene>
<dbReference type="Pfam" id="PF13843">
    <property type="entry name" value="DDE_Tnp_1_7"/>
    <property type="match status" value="1"/>
</dbReference>
<dbReference type="EMBL" id="JAPWTK010000213">
    <property type="protein sequence ID" value="KAJ8945549.1"/>
    <property type="molecule type" value="Genomic_DNA"/>
</dbReference>
<name>A0AAV8Y450_9CUCU</name>
<evidence type="ECO:0000313" key="2">
    <source>
        <dbReference type="EMBL" id="KAJ8945549.1"/>
    </source>
</evidence>
<dbReference type="AlphaFoldDB" id="A0AAV8Y450"/>
<dbReference type="Proteomes" id="UP001162162">
    <property type="component" value="Unassembled WGS sequence"/>
</dbReference>
<dbReference type="InterPro" id="IPR029526">
    <property type="entry name" value="PGBD"/>
</dbReference>
<protein>
    <recommendedName>
        <fullName evidence="1">PiggyBac transposable element-derived protein domain-containing protein</fullName>
    </recommendedName>
</protein>
<proteinExistence type="predicted"/>
<keyword evidence="3" id="KW-1185">Reference proteome</keyword>
<evidence type="ECO:0000259" key="1">
    <source>
        <dbReference type="Pfam" id="PF13843"/>
    </source>
</evidence>
<sequence length="70" mass="8167">MYTKYTFLKARHESPPQSVDESMTKFKGRSRLKQYLPLKLIKRGIKVWTRCDSLIGIECQSTSPDQLKTC</sequence>
<comment type="caution">
    <text evidence="2">The sequence shown here is derived from an EMBL/GenBank/DDBJ whole genome shotgun (WGS) entry which is preliminary data.</text>
</comment>
<feature type="domain" description="PiggyBac transposable element-derived protein" evidence="1">
    <location>
        <begin position="17"/>
        <end position="53"/>
    </location>
</feature>
<organism evidence="2 3">
    <name type="scientific">Aromia moschata</name>
    <dbReference type="NCBI Taxonomy" id="1265417"/>
    <lineage>
        <taxon>Eukaryota</taxon>
        <taxon>Metazoa</taxon>
        <taxon>Ecdysozoa</taxon>
        <taxon>Arthropoda</taxon>
        <taxon>Hexapoda</taxon>
        <taxon>Insecta</taxon>
        <taxon>Pterygota</taxon>
        <taxon>Neoptera</taxon>
        <taxon>Endopterygota</taxon>
        <taxon>Coleoptera</taxon>
        <taxon>Polyphaga</taxon>
        <taxon>Cucujiformia</taxon>
        <taxon>Chrysomeloidea</taxon>
        <taxon>Cerambycidae</taxon>
        <taxon>Cerambycinae</taxon>
        <taxon>Callichromatini</taxon>
        <taxon>Aromia</taxon>
    </lineage>
</organism>
<reference evidence="2" key="1">
    <citation type="journal article" date="2023" name="Insect Mol. Biol.">
        <title>Genome sequencing provides insights into the evolution of gene families encoding plant cell wall-degrading enzymes in longhorned beetles.</title>
        <authorList>
            <person name="Shin N.R."/>
            <person name="Okamura Y."/>
            <person name="Kirsch R."/>
            <person name="Pauchet Y."/>
        </authorList>
    </citation>
    <scope>NUCLEOTIDE SEQUENCE</scope>
    <source>
        <strain evidence="2">AMC_N1</strain>
    </source>
</reference>
<accession>A0AAV8Y450</accession>
<evidence type="ECO:0000313" key="3">
    <source>
        <dbReference type="Proteomes" id="UP001162162"/>
    </source>
</evidence>